<protein>
    <submittedName>
        <fullName evidence="1">Uncharacterized protein</fullName>
    </submittedName>
</protein>
<sequence>MAFTRFGDDPLRIQKKLEESMSIGHYHLDTPGPGVNIPYYENPQIRQHRWSQQTEGVSRDNFFKIDMQQQNTQIKNSNAQPFAMDTRSSYPAWMYKDQEITRWEVPILPPLAKKEKVFPENVQTRILEKDYYIAKPISYIENGWTSHQAR</sequence>
<dbReference type="EMBL" id="MN740086">
    <property type="protein sequence ID" value="QHT87279.1"/>
    <property type="molecule type" value="Genomic_DNA"/>
</dbReference>
<reference evidence="1" key="1">
    <citation type="journal article" date="2020" name="Nature">
        <title>Giant virus diversity and host interactions through global metagenomics.</title>
        <authorList>
            <person name="Schulz F."/>
            <person name="Roux S."/>
            <person name="Paez-Espino D."/>
            <person name="Jungbluth S."/>
            <person name="Walsh D.A."/>
            <person name="Denef V.J."/>
            <person name="McMahon K.D."/>
            <person name="Konstantinidis K.T."/>
            <person name="Eloe-Fadrosh E.A."/>
            <person name="Kyrpides N.C."/>
            <person name="Woyke T."/>
        </authorList>
    </citation>
    <scope>NUCLEOTIDE SEQUENCE</scope>
    <source>
        <strain evidence="1">GVMAG-M-3300023184-190</strain>
    </source>
</reference>
<proteinExistence type="predicted"/>
<organism evidence="1">
    <name type="scientific">viral metagenome</name>
    <dbReference type="NCBI Taxonomy" id="1070528"/>
    <lineage>
        <taxon>unclassified sequences</taxon>
        <taxon>metagenomes</taxon>
        <taxon>organismal metagenomes</taxon>
    </lineage>
</organism>
<accession>A0A6C0I3B1</accession>
<dbReference type="AlphaFoldDB" id="A0A6C0I3B1"/>
<name>A0A6C0I3B1_9ZZZZ</name>
<evidence type="ECO:0000313" key="1">
    <source>
        <dbReference type="EMBL" id="QHT87279.1"/>
    </source>
</evidence>